<proteinExistence type="predicted"/>
<name>A0A6J4JDT6_9CHLR</name>
<dbReference type="EMBL" id="CADCTR010001011">
    <property type="protein sequence ID" value="CAA9277114.1"/>
    <property type="molecule type" value="Genomic_DNA"/>
</dbReference>
<accession>A0A6J4JDT6</accession>
<dbReference type="AlphaFoldDB" id="A0A6J4JDT6"/>
<protein>
    <submittedName>
        <fullName evidence="1">Uncharacterized protein</fullName>
    </submittedName>
</protein>
<sequence length="82" mass="9714">MTLWQAQLKNVEKEHLHIQAREGMPSPHVADKIAKYEAHIERTLYRAMHELEAMQERRLGKPAPLARLEVHGMEQFVLEFLW</sequence>
<organism evidence="1">
    <name type="scientific">uncultured Chloroflexia bacterium</name>
    <dbReference type="NCBI Taxonomy" id="1672391"/>
    <lineage>
        <taxon>Bacteria</taxon>
        <taxon>Bacillati</taxon>
        <taxon>Chloroflexota</taxon>
        <taxon>Chloroflexia</taxon>
        <taxon>environmental samples</taxon>
    </lineage>
</organism>
<reference evidence="1" key="1">
    <citation type="submission" date="2020-02" db="EMBL/GenBank/DDBJ databases">
        <authorList>
            <person name="Meier V. D."/>
        </authorList>
    </citation>
    <scope>NUCLEOTIDE SEQUENCE</scope>
    <source>
        <strain evidence="1">AVDCRST_MAG93</strain>
    </source>
</reference>
<evidence type="ECO:0000313" key="1">
    <source>
        <dbReference type="EMBL" id="CAA9277114.1"/>
    </source>
</evidence>
<gene>
    <name evidence="1" type="ORF">AVDCRST_MAG93-2949</name>
</gene>